<dbReference type="GO" id="GO:0016301">
    <property type="term" value="F:kinase activity"/>
    <property type="evidence" value="ECO:0007669"/>
    <property type="project" value="UniProtKB-KW"/>
</dbReference>
<dbReference type="PANTHER" id="PTHR23401:SF0">
    <property type="entry name" value="CYCLIN-DEPENDENT KINASE 5 ACTIVATOR"/>
    <property type="match status" value="1"/>
</dbReference>
<name>A0AAD4R8F1_9BILA</name>
<reference evidence="3" key="1">
    <citation type="submission" date="2022-01" db="EMBL/GenBank/DDBJ databases">
        <title>Genome Sequence Resource for Two Populations of Ditylenchus destructor, the Migratory Endoparasitic Phytonematode.</title>
        <authorList>
            <person name="Zhang H."/>
            <person name="Lin R."/>
            <person name="Xie B."/>
        </authorList>
    </citation>
    <scope>NUCLEOTIDE SEQUENCE</scope>
    <source>
        <strain evidence="3">BazhouSP</strain>
    </source>
</reference>
<feature type="compositionally biased region" description="Polar residues" evidence="2">
    <location>
        <begin position="157"/>
        <end position="166"/>
    </location>
</feature>
<sequence>MGSTLSSSSIGGSSTSGSISSSLSGASSIACHNNNRTSRSGLSPNYYSQVSSCNSSRSSRLGNVPPQKPKAGRAAGREVLYTVNNARINNNNNDGDWGLYHSGQYRQNKASLLHCQTMNGNCAGDAASNGSSVGRKAGTQMLLNGWNLLTKKAGSQHSSQTNSVYFSNKKDNNNNSNFPGNYVYGSNDERKRDSWQSWKRSPEECKWSNGKSNKWGSPAAERLSSLSVKTGQRTILNEYQNGHKRIQVGIGKSKSSGQTAINGTASSGLLSIFRNGILQHSNHQKSTHGNNKQYTMFRSLDEQDGSVIINPYNKVQNGNIVGSDKIRNGSRKDSNAYRLSKQDYVDNNNDSYGRPSPTAPAATTPLSPTHKPTAWLGGKFHQPGRRLPSFSSILNPSVSHNNDKNSITVENRKNAQTAAHHRNSLCAEDARRGNSKSGMVTSISSHGNNGRRPHSWAVCDQTNFDVPPPPPNSLIGSDSARSPTEWGYYCPSTVETIEPPKYGISLVSGNQNNRVQNGRKYETQTNQNGVRSGSQHKKTVIQASTSELLRGLSHYIARRCETLELKGFEPSQVVVWLRSVDRALIMQGWQDVAFINPANLVFVYMLIRDRLQSMNFSCSGSNSSDSLCVDANRENNSPCGFEDDDSCDSFKSGKSCDENGRQRKLLRKGLANVDELQSLDRSQFWSGCVDIINAHSTDMLRLNSSSAFFLEVFSELKNNSVDC</sequence>
<dbReference type="Pfam" id="PF03261">
    <property type="entry name" value="CDK5_activator"/>
    <property type="match status" value="2"/>
</dbReference>
<evidence type="ECO:0000256" key="1">
    <source>
        <dbReference type="ARBA" id="ARBA00010175"/>
    </source>
</evidence>
<dbReference type="GO" id="GO:0007411">
    <property type="term" value="P:axon guidance"/>
    <property type="evidence" value="ECO:0007669"/>
    <property type="project" value="TreeGrafter"/>
</dbReference>
<keyword evidence="3" id="KW-0418">Kinase</keyword>
<feature type="region of interest" description="Disordered" evidence="2">
    <location>
        <begin position="318"/>
        <end position="368"/>
    </location>
</feature>
<feature type="region of interest" description="Disordered" evidence="2">
    <location>
        <begin position="1"/>
        <end position="25"/>
    </location>
</feature>
<dbReference type="SUPFAM" id="SSF47954">
    <property type="entry name" value="Cyclin-like"/>
    <property type="match status" value="2"/>
</dbReference>
<dbReference type="GO" id="GO:0019901">
    <property type="term" value="F:protein kinase binding"/>
    <property type="evidence" value="ECO:0007669"/>
    <property type="project" value="TreeGrafter"/>
</dbReference>
<gene>
    <name evidence="3" type="ORF">DdX_06867</name>
</gene>
<evidence type="ECO:0000313" key="4">
    <source>
        <dbReference type="Proteomes" id="UP001201812"/>
    </source>
</evidence>
<feature type="region of interest" description="Disordered" evidence="2">
    <location>
        <begin position="431"/>
        <end position="453"/>
    </location>
</feature>
<comment type="similarity">
    <text evidence="1">Belongs to the cyclin-dependent kinase 5 activator family.</text>
</comment>
<dbReference type="GO" id="GO:0005737">
    <property type="term" value="C:cytoplasm"/>
    <property type="evidence" value="ECO:0007669"/>
    <property type="project" value="TreeGrafter"/>
</dbReference>
<feature type="compositionally biased region" description="Basic and acidic residues" evidence="2">
    <location>
        <begin position="324"/>
        <end position="344"/>
    </location>
</feature>
<evidence type="ECO:0000256" key="2">
    <source>
        <dbReference type="SAM" id="MobiDB-lite"/>
    </source>
</evidence>
<proteinExistence type="inferred from homology"/>
<dbReference type="Proteomes" id="UP001201812">
    <property type="component" value="Unassembled WGS sequence"/>
</dbReference>
<dbReference type="PANTHER" id="PTHR23401">
    <property type="entry name" value="CYCLIN DEPENDANT KINASE-5 ACTIVATOR"/>
    <property type="match status" value="1"/>
</dbReference>
<dbReference type="InterPro" id="IPR036915">
    <property type="entry name" value="Cyclin-like_sf"/>
</dbReference>
<keyword evidence="4" id="KW-1185">Reference proteome</keyword>
<protein>
    <submittedName>
        <fullName evidence="3">Cyclin-dependent kinase 5 activator protein domain-containing protein</fullName>
    </submittedName>
</protein>
<dbReference type="GO" id="GO:0030426">
    <property type="term" value="C:growth cone"/>
    <property type="evidence" value="ECO:0007669"/>
    <property type="project" value="TreeGrafter"/>
</dbReference>
<feature type="compositionally biased region" description="Low complexity" evidence="2">
    <location>
        <begin position="355"/>
        <end position="368"/>
    </location>
</feature>
<accession>A0AAD4R8F1</accession>
<dbReference type="InterPro" id="IPR004944">
    <property type="entry name" value="CDK5_activator"/>
</dbReference>
<feature type="compositionally biased region" description="Polar residues" evidence="2">
    <location>
        <begin position="435"/>
        <end position="448"/>
    </location>
</feature>
<dbReference type="GO" id="GO:0016533">
    <property type="term" value="C:protein kinase 5 complex"/>
    <property type="evidence" value="ECO:0007669"/>
    <property type="project" value="InterPro"/>
</dbReference>
<evidence type="ECO:0000313" key="3">
    <source>
        <dbReference type="EMBL" id="KAI1717137.1"/>
    </source>
</evidence>
<feature type="region of interest" description="Disordered" evidence="2">
    <location>
        <begin position="157"/>
        <end position="185"/>
    </location>
</feature>
<organism evidence="3 4">
    <name type="scientific">Ditylenchus destructor</name>
    <dbReference type="NCBI Taxonomy" id="166010"/>
    <lineage>
        <taxon>Eukaryota</taxon>
        <taxon>Metazoa</taxon>
        <taxon>Ecdysozoa</taxon>
        <taxon>Nematoda</taxon>
        <taxon>Chromadorea</taxon>
        <taxon>Rhabditida</taxon>
        <taxon>Tylenchina</taxon>
        <taxon>Tylenchomorpha</taxon>
        <taxon>Sphaerularioidea</taxon>
        <taxon>Anguinidae</taxon>
        <taxon>Anguininae</taxon>
        <taxon>Ditylenchus</taxon>
    </lineage>
</organism>
<keyword evidence="3" id="KW-0808">Transferase</keyword>
<dbReference type="GO" id="GO:0061575">
    <property type="term" value="F:cyclin-dependent protein serine/threonine kinase activator activity"/>
    <property type="evidence" value="ECO:0007669"/>
    <property type="project" value="InterPro"/>
</dbReference>
<feature type="region of interest" description="Disordered" evidence="2">
    <location>
        <begin position="54"/>
        <end position="74"/>
    </location>
</feature>
<dbReference type="Gene3D" id="1.10.472.10">
    <property type="entry name" value="Cyclin-like"/>
    <property type="match status" value="2"/>
</dbReference>
<dbReference type="AlphaFoldDB" id="A0AAD4R8F1"/>
<comment type="caution">
    <text evidence="3">The sequence shown here is derived from an EMBL/GenBank/DDBJ whole genome shotgun (WGS) entry which is preliminary data.</text>
</comment>
<dbReference type="EMBL" id="JAKKPZ010000009">
    <property type="protein sequence ID" value="KAI1717137.1"/>
    <property type="molecule type" value="Genomic_DNA"/>
</dbReference>